<dbReference type="Pfam" id="PF00005">
    <property type="entry name" value="ABC_tran"/>
    <property type="match status" value="1"/>
</dbReference>
<dbReference type="InterPro" id="IPR003439">
    <property type="entry name" value="ABC_transporter-like_ATP-bd"/>
</dbReference>
<dbReference type="STRING" id="33033.NW74_00020"/>
<protein>
    <recommendedName>
        <fullName evidence="5">ABC transporter domain-containing protein</fullName>
    </recommendedName>
</protein>
<dbReference type="SMART" id="SM00382">
    <property type="entry name" value="AAA"/>
    <property type="match status" value="1"/>
</dbReference>
<gene>
    <name evidence="6" type="ORF">NW74_00020</name>
</gene>
<dbReference type="InterPro" id="IPR017871">
    <property type="entry name" value="ABC_transporter-like_CS"/>
</dbReference>
<dbReference type="RefSeq" id="WP_041953122.1">
    <property type="nucleotide sequence ID" value="NZ_BHYQ01000007.1"/>
</dbReference>
<dbReference type="PROSITE" id="PS50893">
    <property type="entry name" value="ABC_TRANSPORTER_2"/>
    <property type="match status" value="1"/>
</dbReference>
<evidence type="ECO:0000313" key="7">
    <source>
        <dbReference type="Proteomes" id="UP000031386"/>
    </source>
</evidence>
<dbReference type="EMBL" id="CP009761">
    <property type="protein sequence ID" value="AIZ35873.1"/>
    <property type="molecule type" value="Genomic_DNA"/>
</dbReference>
<dbReference type="Proteomes" id="UP000031386">
    <property type="component" value="Chromosome"/>
</dbReference>
<proteinExistence type="inferred from homology"/>
<evidence type="ECO:0000256" key="2">
    <source>
        <dbReference type="ARBA" id="ARBA00022448"/>
    </source>
</evidence>
<dbReference type="PANTHER" id="PTHR43335:SF8">
    <property type="entry name" value="ABC TRANSPORTER, ATP-BINDING PROTEIN"/>
    <property type="match status" value="1"/>
</dbReference>
<evidence type="ECO:0000313" key="6">
    <source>
        <dbReference type="EMBL" id="AIZ35873.1"/>
    </source>
</evidence>
<dbReference type="Gene3D" id="3.40.50.300">
    <property type="entry name" value="P-loop containing nucleotide triphosphate hydrolases"/>
    <property type="match status" value="1"/>
</dbReference>
<dbReference type="KEGG" id="pmic:NW74_00020"/>
<name>A0A0B4RZF4_9FIRM</name>
<dbReference type="InterPro" id="IPR027417">
    <property type="entry name" value="P-loop_NTPase"/>
</dbReference>
<evidence type="ECO:0000259" key="5">
    <source>
        <dbReference type="PROSITE" id="PS50893"/>
    </source>
</evidence>
<accession>A0A0B4RZF4</accession>
<dbReference type="OrthoDB" id="9809205at2"/>
<feature type="domain" description="ABC transporter" evidence="5">
    <location>
        <begin position="5"/>
        <end position="231"/>
    </location>
</feature>
<dbReference type="AlphaFoldDB" id="A0A0B4RZF4"/>
<keyword evidence="7" id="KW-1185">Reference proteome</keyword>
<reference evidence="6 7" key="1">
    <citation type="submission" date="2014-10" db="EMBL/GenBank/DDBJ databases">
        <title>Complete genome sequence of Parvimonas micra KCOM 1535 (= ChDC B708).</title>
        <authorList>
            <person name="Kook J.-K."/>
            <person name="Park S.-N."/>
            <person name="Lim Y.K."/>
            <person name="Roh H."/>
        </authorList>
    </citation>
    <scope>NUCLEOTIDE SEQUENCE [LARGE SCALE GENOMIC DNA]</scope>
    <source>
        <strain evidence="7">KCOM 1535 / ChDC B708</strain>
    </source>
</reference>
<dbReference type="PROSITE" id="PS00211">
    <property type="entry name" value="ABC_TRANSPORTER_1"/>
    <property type="match status" value="1"/>
</dbReference>
<keyword evidence="2" id="KW-0813">Transport</keyword>
<sequence>MDDILKIRGLTKIFGQTRAVDNVDMNIKRGDIYGFIGRNGAGKTTLIRILLGLCEKRSGEIELFGSSNLFEGRDKIGCIVENPAIFPKMTAKDNIIAQSKVVGIKLSEGEINNLLETVGLDFSMKKKAKDFSLGMKQRLSIALALVGNPEFLVLDEPTNGLDPEGIRDIRNLILKLNREKDITVLISSHILGELHKLATRYGVIDKGRLIKEFTAKELDEKTEDGFEIKVKEADVQNTEEFFKENNVDFTFDGEKLKFIISKEENSDEILKQITSKGVIPTAYGFKNVDLEDYFMELIGGKHE</sequence>
<organism evidence="6 7">
    <name type="scientific">Parvimonas micra</name>
    <dbReference type="NCBI Taxonomy" id="33033"/>
    <lineage>
        <taxon>Bacteria</taxon>
        <taxon>Bacillati</taxon>
        <taxon>Bacillota</taxon>
        <taxon>Tissierellia</taxon>
        <taxon>Tissierellales</taxon>
        <taxon>Peptoniphilaceae</taxon>
        <taxon>Parvimonas</taxon>
    </lineage>
</organism>
<dbReference type="PANTHER" id="PTHR43335">
    <property type="entry name" value="ABC TRANSPORTER, ATP-BINDING PROTEIN"/>
    <property type="match status" value="1"/>
</dbReference>
<keyword evidence="3" id="KW-0547">Nucleotide-binding</keyword>
<dbReference type="GO" id="GO:0016887">
    <property type="term" value="F:ATP hydrolysis activity"/>
    <property type="evidence" value="ECO:0007669"/>
    <property type="project" value="InterPro"/>
</dbReference>
<evidence type="ECO:0000256" key="3">
    <source>
        <dbReference type="ARBA" id="ARBA00022741"/>
    </source>
</evidence>
<dbReference type="GO" id="GO:0005524">
    <property type="term" value="F:ATP binding"/>
    <property type="evidence" value="ECO:0007669"/>
    <property type="project" value="UniProtKB-KW"/>
</dbReference>
<comment type="similarity">
    <text evidence="1">Belongs to the ABC transporter superfamily.</text>
</comment>
<evidence type="ECO:0000256" key="4">
    <source>
        <dbReference type="ARBA" id="ARBA00022840"/>
    </source>
</evidence>
<dbReference type="InterPro" id="IPR003593">
    <property type="entry name" value="AAA+_ATPase"/>
</dbReference>
<dbReference type="SUPFAM" id="SSF52540">
    <property type="entry name" value="P-loop containing nucleoside triphosphate hydrolases"/>
    <property type="match status" value="1"/>
</dbReference>
<evidence type="ECO:0000256" key="1">
    <source>
        <dbReference type="ARBA" id="ARBA00005417"/>
    </source>
</evidence>
<keyword evidence="4" id="KW-0067">ATP-binding</keyword>